<protein>
    <submittedName>
        <fullName evidence="1">Uncharacterized protein</fullName>
    </submittedName>
</protein>
<gene>
    <name evidence="1" type="ORF">GAK29_03452</name>
</gene>
<reference evidence="2" key="1">
    <citation type="journal article" date="2020" name="MBio">
        <title>Horizontal gene transfer to a defensive symbiont with a reduced genome amongst a multipartite beetle microbiome.</title>
        <authorList>
            <person name="Waterworth S.C."/>
            <person name="Florez L.V."/>
            <person name="Rees E.R."/>
            <person name="Hertweck C."/>
            <person name="Kaltenpoth M."/>
            <person name="Kwan J.C."/>
        </authorList>
    </citation>
    <scope>NUCLEOTIDE SEQUENCE [LARGE SCALE GENOMIC DNA]</scope>
</reference>
<name>A0A833PDG7_ACIBZ</name>
<organism evidence="1 2">
    <name type="scientific">Acinetobacter bereziniae</name>
    <name type="common">Acinetobacter genomosp. 10</name>
    <dbReference type="NCBI Taxonomy" id="106648"/>
    <lineage>
        <taxon>Bacteria</taxon>
        <taxon>Pseudomonadati</taxon>
        <taxon>Pseudomonadota</taxon>
        <taxon>Gammaproteobacteria</taxon>
        <taxon>Moraxellales</taxon>
        <taxon>Moraxellaceae</taxon>
        <taxon>Acinetobacter</taxon>
    </lineage>
</organism>
<sequence>MFLNQKFKVFLYSAILLSTQSIYAKASDLDRVKIITQSMIGLFSQDDHQDQLNIKMAAAMAGISEAEAKKNSDESAEKQLTASQQMKEILKEQFNADDFKIVAPAFERHLKAQGSAYKSCQQSSKIIENNDNFQIPLSCKVPVINFDNIQMPVRDSKDSEAKSVAKGTDFLTDLINKAPREVFATSILIHKLDGQLIPEMDNPQYFPDTVAQKTAGETEAELNKANQE</sequence>
<evidence type="ECO:0000313" key="1">
    <source>
        <dbReference type="EMBL" id="KAF1021186.1"/>
    </source>
</evidence>
<evidence type="ECO:0000313" key="2">
    <source>
        <dbReference type="Proteomes" id="UP000490535"/>
    </source>
</evidence>
<dbReference type="Proteomes" id="UP000490535">
    <property type="component" value="Unassembled WGS sequence"/>
</dbReference>
<accession>A0A833PDG7</accession>
<dbReference type="AlphaFoldDB" id="A0A833PDG7"/>
<proteinExistence type="predicted"/>
<comment type="caution">
    <text evidence="1">The sequence shown here is derived from an EMBL/GenBank/DDBJ whole genome shotgun (WGS) entry which is preliminary data.</text>
</comment>
<dbReference type="EMBL" id="WNDP01000109">
    <property type="protein sequence ID" value="KAF1021186.1"/>
    <property type="molecule type" value="Genomic_DNA"/>
</dbReference>